<feature type="compositionally biased region" description="Pro residues" evidence="1">
    <location>
        <begin position="36"/>
        <end position="46"/>
    </location>
</feature>
<dbReference type="GO" id="GO:0016226">
    <property type="term" value="P:iron-sulfur cluster assembly"/>
    <property type="evidence" value="ECO:0007669"/>
    <property type="project" value="TreeGrafter"/>
</dbReference>
<feature type="compositionally biased region" description="Low complexity" evidence="1">
    <location>
        <begin position="47"/>
        <end position="60"/>
    </location>
</feature>
<dbReference type="InterPro" id="IPR035903">
    <property type="entry name" value="HesB-like_dom_sf"/>
</dbReference>
<protein>
    <submittedName>
        <fullName evidence="3">Iron-sulfur assembly protein 1</fullName>
    </submittedName>
</protein>
<gene>
    <name evidence="3" type="ORF">NEOLI_001438</name>
</gene>
<evidence type="ECO:0000259" key="2">
    <source>
        <dbReference type="Pfam" id="PF01521"/>
    </source>
</evidence>
<accession>A0A1U7LNF3</accession>
<dbReference type="EMBL" id="LXFE01000935">
    <property type="protein sequence ID" value="OLL24200.1"/>
    <property type="molecule type" value="Genomic_DNA"/>
</dbReference>
<evidence type="ECO:0000313" key="3">
    <source>
        <dbReference type="EMBL" id="OLL24200.1"/>
    </source>
</evidence>
<proteinExistence type="predicted"/>
<dbReference type="SUPFAM" id="SSF89360">
    <property type="entry name" value="HesB-like domain"/>
    <property type="match status" value="1"/>
</dbReference>
<dbReference type="AlphaFoldDB" id="A0A1U7LNF3"/>
<feature type="region of interest" description="Disordered" evidence="1">
    <location>
        <begin position="28"/>
        <end position="75"/>
    </location>
</feature>
<dbReference type="GO" id="GO:0051537">
    <property type="term" value="F:2 iron, 2 sulfur cluster binding"/>
    <property type="evidence" value="ECO:0007669"/>
    <property type="project" value="TreeGrafter"/>
</dbReference>
<dbReference type="InterPro" id="IPR050322">
    <property type="entry name" value="Fe-S_cluster_asmbl/transfer"/>
</dbReference>
<dbReference type="Proteomes" id="UP000186594">
    <property type="component" value="Unassembled WGS sequence"/>
</dbReference>
<keyword evidence="4" id="KW-1185">Reference proteome</keyword>
<feature type="domain" description="Core" evidence="2">
    <location>
        <begin position="78"/>
        <end position="136"/>
    </location>
</feature>
<comment type="caution">
    <text evidence="3">The sequence shown here is derived from an EMBL/GenBank/DDBJ whole genome shotgun (WGS) entry which is preliminary data.</text>
</comment>
<reference evidence="3 4" key="1">
    <citation type="submission" date="2016-04" db="EMBL/GenBank/DDBJ databases">
        <title>Evolutionary innovation and constraint leading to complex multicellularity in the Ascomycota.</title>
        <authorList>
            <person name="Cisse O."/>
            <person name="Nguyen A."/>
            <person name="Hewitt D.A."/>
            <person name="Jedd G."/>
            <person name="Stajich J.E."/>
        </authorList>
    </citation>
    <scope>NUCLEOTIDE SEQUENCE [LARGE SCALE GENOMIC DNA]</scope>
    <source>
        <strain evidence="3 4">DAH-3</strain>
    </source>
</reference>
<dbReference type="OrthoDB" id="333486at2759"/>
<dbReference type="PANTHER" id="PTHR10072">
    <property type="entry name" value="IRON-SULFUR CLUSTER ASSEMBLY PROTEIN"/>
    <property type="match status" value="1"/>
</dbReference>
<dbReference type="InterPro" id="IPR000361">
    <property type="entry name" value="ATAP_core_dom"/>
</dbReference>
<organism evidence="3 4">
    <name type="scientific">Neolecta irregularis (strain DAH-3)</name>
    <dbReference type="NCBI Taxonomy" id="1198029"/>
    <lineage>
        <taxon>Eukaryota</taxon>
        <taxon>Fungi</taxon>
        <taxon>Dikarya</taxon>
        <taxon>Ascomycota</taxon>
        <taxon>Taphrinomycotina</taxon>
        <taxon>Neolectales</taxon>
        <taxon>Neolectaceae</taxon>
        <taxon>Neolecta</taxon>
    </lineage>
</organism>
<evidence type="ECO:0000256" key="1">
    <source>
        <dbReference type="SAM" id="MobiDB-lite"/>
    </source>
</evidence>
<evidence type="ECO:0000313" key="4">
    <source>
        <dbReference type="Proteomes" id="UP000186594"/>
    </source>
</evidence>
<dbReference type="GO" id="GO:0005739">
    <property type="term" value="C:mitochondrion"/>
    <property type="evidence" value="ECO:0007669"/>
    <property type="project" value="TreeGrafter"/>
</dbReference>
<sequence>MLACLLASSRHRPPFRALASLSASLSESPRSTLPVCPAPPRTPPAPESSISTPISHESSTAAPQRPKRPSLTPRKAAMTLTSAAVARLKDLYNSPSPKLIRVGVKSKGCAGMAYHLEYVDNPGKFDEELVQDGINSIKSPMANLNRRKSSHRLKGVVLYYRKRNGLCRRPLVGEICVQ</sequence>
<dbReference type="Gene3D" id="2.60.300.12">
    <property type="entry name" value="HesB-like domain"/>
    <property type="match status" value="1"/>
</dbReference>
<dbReference type="STRING" id="1198029.A0A1U7LNF3"/>
<name>A0A1U7LNF3_NEOID</name>
<dbReference type="PANTHER" id="PTHR10072:SF41">
    <property type="entry name" value="IRON-SULFUR CLUSTER ASSEMBLY 1 HOMOLOG, MITOCHONDRIAL"/>
    <property type="match status" value="1"/>
</dbReference>
<dbReference type="Pfam" id="PF01521">
    <property type="entry name" value="Fe-S_biosyn"/>
    <property type="match status" value="1"/>
</dbReference>